<reference evidence="12 13" key="1">
    <citation type="submission" date="2020-05" db="EMBL/GenBank/DDBJ databases">
        <title>Genomic Encyclopedia of Type Strains, Phase IV (KMG-V): Genome sequencing to study the core and pangenomes of soil and plant-associated prokaryotes.</title>
        <authorList>
            <person name="Whitman W."/>
        </authorList>
    </citation>
    <scope>NUCLEOTIDE SEQUENCE [LARGE SCALE GENOMIC DNA]</scope>
    <source>
        <strain evidence="12 13">C29</strain>
    </source>
</reference>
<dbReference type="HAMAP" id="MF_00100_B">
    <property type="entry name" value="IF_2_B"/>
    <property type="match status" value="1"/>
</dbReference>
<evidence type="ECO:0000256" key="9">
    <source>
        <dbReference type="RuleBase" id="RU000644"/>
    </source>
</evidence>
<feature type="compositionally biased region" description="Basic and acidic residues" evidence="10">
    <location>
        <begin position="493"/>
        <end position="502"/>
    </location>
</feature>
<feature type="compositionally biased region" description="Basic and acidic residues" evidence="10">
    <location>
        <begin position="119"/>
        <end position="138"/>
    </location>
</feature>
<dbReference type="Pfam" id="PF00009">
    <property type="entry name" value="GTP_EFTU"/>
    <property type="match status" value="1"/>
</dbReference>
<feature type="compositionally biased region" description="Low complexity" evidence="10">
    <location>
        <begin position="196"/>
        <end position="222"/>
    </location>
</feature>
<evidence type="ECO:0000256" key="3">
    <source>
        <dbReference type="ARBA" id="ARBA00022490"/>
    </source>
</evidence>
<keyword evidence="13" id="KW-1185">Reference proteome</keyword>
<feature type="compositionally biased region" description="Pro residues" evidence="10">
    <location>
        <begin position="273"/>
        <end position="285"/>
    </location>
</feature>
<organism evidence="12 13">
    <name type="scientific">Sphaerotilus uruguayifluvii</name>
    <dbReference type="NCBI Taxonomy" id="2735897"/>
    <lineage>
        <taxon>Bacteria</taxon>
        <taxon>Pseudomonadati</taxon>
        <taxon>Pseudomonadota</taxon>
        <taxon>Betaproteobacteria</taxon>
        <taxon>Burkholderiales</taxon>
        <taxon>Sphaerotilaceae</taxon>
        <taxon>Sphaerotilus</taxon>
    </lineage>
</organism>
<dbReference type="InterPro" id="IPR027417">
    <property type="entry name" value="P-loop_NTPase"/>
</dbReference>
<protein>
    <recommendedName>
        <fullName evidence="2 8">Translation initiation factor IF-2</fullName>
    </recommendedName>
</protein>
<feature type="region of interest" description="Disordered" evidence="10">
    <location>
        <begin position="349"/>
        <end position="504"/>
    </location>
</feature>
<dbReference type="EMBL" id="JABSNM010000018">
    <property type="protein sequence ID" value="NRT57712.1"/>
    <property type="molecule type" value="Genomic_DNA"/>
</dbReference>
<evidence type="ECO:0000256" key="2">
    <source>
        <dbReference type="ARBA" id="ARBA00020675"/>
    </source>
</evidence>
<dbReference type="Pfam" id="PF08364">
    <property type="entry name" value="IF2_assoc"/>
    <property type="match status" value="1"/>
</dbReference>
<dbReference type="InterPro" id="IPR036925">
    <property type="entry name" value="TIF_IF2_dom3_sf"/>
</dbReference>
<dbReference type="SUPFAM" id="SSF52156">
    <property type="entry name" value="Initiation factor IF2/eIF5b, domain 3"/>
    <property type="match status" value="1"/>
</dbReference>
<dbReference type="SUPFAM" id="SSF50447">
    <property type="entry name" value="Translation proteins"/>
    <property type="match status" value="2"/>
</dbReference>
<dbReference type="InterPro" id="IPR053905">
    <property type="entry name" value="EF-G-like_DII"/>
</dbReference>
<dbReference type="SUPFAM" id="SSF46955">
    <property type="entry name" value="Putative DNA-binding domain"/>
    <property type="match status" value="1"/>
</dbReference>
<dbReference type="Pfam" id="PF22042">
    <property type="entry name" value="EF-G_D2"/>
    <property type="match status" value="1"/>
</dbReference>
<dbReference type="InterPro" id="IPR044145">
    <property type="entry name" value="IF2_II"/>
</dbReference>
<dbReference type="InterPro" id="IPR009061">
    <property type="entry name" value="DNA-bd_dom_put_sf"/>
</dbReference>
<feature type="compositionally biased region" description="Low complexity" evidence="10">
    <location>
        <begin position="315"/>
        <end position="337"/>
    </location>
</feature>
<comment type="function">
    <text evidence="8 9">One of the essential components for the initiation of protein synthesis. Protects formylmethionyl-tRNA from spontaneous hydrolysis and promotes its binding to the 30S ribosomal subunits. Also involved in the hydrolysis of GTP during the formation of the 70S ribosomal complex.</text>
</comment>
<feature type="binding site" evidence="8">
    <location>
        <begin position="604"/>
        <end position="611"/>
    </location>
    <ligand>
        <name>GTP</name>
        <dbReference type="ChEBI" id="CHEBI:37565"/>
    </ligand>
</feature>
<dbReference type="Pfam" id="PF04760">
    <property type="entry name" value="IF2_N"/>
    <property type="match status" value="2"/>
</dbReference>
<keyword evidence="4 8" id="KW-0396">Initiation factor</keyword>
<evidence type="ECO:0000313" key="13">
    <source>
        <dbReference type="Proteomes" id="UP001516061"/>
    </source>
</evidence>
<dbReference type="InterPro" id="IPR006847">
    <property type="entry name" value="IF2_N"/>
</dbReference>
<feature type="region of interest" description="G-domain" evidence="8">
    <location>
        <begin position="598"/>
        <end position="746"/>
    </location>
</feature>
<dbReference type="NCBIfam" id="TIGR00487">
    <property type="entry name" value="IF-2"/>
    <property type="match status" value="1"/>
</dbReference>
<dbReference type="PROSITE" id="PS51722">
    <property type="entry name" value="G_TR_2"/>
    <property type="match status" value="1"/>
</dbReference>
<dbReference type="InterPro" id="IPR009000">
    <property type="entry name" value="Transl_B-barrel_sf"/>
</dbReference>
<feature type="compositionally biased region" description="Low complexity" evidence="10">
    <location>
        <begin position="139"/>
        <end position="151"/>
    </location>
</feature>
<feature type="compositionally biased region" description="Basic and acidic residues" evidence="10">
    <location>
        <begin position="223"/>
        <end position="234"/>
    </location>
</feature>
<feature type="compositionally biased region" description="Basic and acidic residues" evidence="10">
    <location>
        <begin position="152"/>
        <end position="195"/>
    </location>
</feature>
<evidence type="ECO:0000256" key="4">
    <source>
        <dbReference type="ARBA" id="ARBA00022540"/>
    </source>
</evidence>
<evidence type="ECO:0000256" key="6">
    <source>
        <dbReference type="ARBA" id="ARBA00022917"/>
    </source>
</evidence>
<dbReference type="InterPro" id="IPR005225">
    <property type="entry name" value="Small_GTP-bd"/>
</dbReference>
<feature type="compositionally biased region" description="Low complexity" evidence="10">
    <location>
        <begin position="235"/>
        <end position="248"/>
    </location>
</feature>
<evidence type="ECO:0000256" key="8">
    <source>
        <dbReference type="HAMAP-Rule" id="MF_00100"/>
    </source>
</evidence>
<dbReference type="SUPFAM" id="SSF52540">
    <property type="entry name" value="P-loop containing nucleoside triphosphate hydrolases"/>
    <property type="match status" value="1"/>
</dbReference>
<accession>A0ABX2G8Z5</accession>
<feature type="compositionally biased region" description="Basic and acidic residues" evidence="10">
    <location>
        <begin position="429"/>
        <end position="448"/>
    </location>
</feature>
<comment type="subcellular location">
    <subcellularLocation>
        <location evidence="8">Cytoplasm</location>
    </subcellularLocation>
</comment>
<feature type="binding site" evidence="8">
    <location>
        <begin position="650"/>
        <end position="654"/>
    </location>
    <ligand>
        <name>GTP</name>
        <dbReference type="ChEBI" id="CHEBI:37565"/>
    </ligand>
</feature>
<evidence type="ECO:0000313" key="12">
    <source>
        <dbReference type="EMBL" id="NRT57712.1"/>
    </source>
</evidence>
<dbReference type="Gene3D" id="3.40.50.10050">
    <property type="entry name" value="Translation initiation factor IF- 2, domain 3"/>
    <property type="match status" value="1"/>
</dbReference>
<dbReference type="CDD" id="cd03702">
    <property type="entry name" value="IF2_mtIF2_II"/>
    <property type="match status" value="1"/>
</dbReference>
<dbReference type="Proteomes" id="UP001516061">
    <property type="component" value="Unassembled WGS sequence"/>
</dbReference>
<dbReference type="InterPro" id="IPR013575">
    <property type="entry name" value="IF2_assoc_dom_bac"/>
</dbReference>
<dbReference type="PANTHER" id="PTHR43381:SF5">
    <property type="entry name" value="TR-TYPE G DOMAIN-CONTAINING PROTEIN"/>
    <property type="match status" value="1"/>
</dbReference>
<keyword evidence="7 8" id="KW-0342">GTP-binding</keyword>
<dbReference type="GO" id="GO:0003743">
    <property type="term" value="F:translation initiation factor activity"/>
    <property type="evidence" value="ECO:0007669"/>
    <property type="project" value="UniProtKB-KW"/>
</dbReference>
<evidence type="ECO:0000256" key="7">
    <source>
        <dbReference type="ARBA" id="ARBA00023134"/>
    </source>
</evidence>
<dbReference type="Gene3D" id="3.40.50.300">
    <property type="entry name" value="P-loop containing nucleotide triphosphate hydrolases"/>
    <property type="match status" value="1"/>
</dbReference>
<feature type="compositionally biased region" description="Low complexity" evidence="10">
    <location>
        <begin position="255"/>
        <end position="272"/>
    </location>
</feature>
<evidence type="ECO:0000256" key="5">
    <source>
        <dbReference type="ARBA" id="ARBA00022741"/>
    </source>
</evidence>
<keyword evidence="6 8" id="KW-0648">Protein biosynthesis</keyword>
<dbReference type="Gene3D" id="3.30.56.50">
    <property type="entry name" value="Putative DNA-binding domain, N-terminal subdomain of bacterial translation initiation factor IF2"/>
    <property type="match status" value="1"/>
</dbReference>
<dbReference type="InterPro" id="IPR015760">
    <property type="entry name" value="TIF_IF2"/>
</dbReference>
<dbReference type="Pfam" id="PF11987">
    <property type="entry name" value="IF-2"/>
    <property type="match status" value="1"/>
</dbReference>
<feature type="domain" description="Tr-type G" evidence="11">
    <location>
        <begin position="595"/>
        <end position="764"/>
    </location>
</feature>
<dbReference type="CDD" id="cd01887">
    <property type="entry name" value="IF2_eIF5B"/>
    <property type="match status" value="1"/>
</dbReference>
<feature type="compositionally biased region" description="Basic and acidic residues" evidence="10">
    <location>
        <begin position="362"/>
        <end position="371"/>
    </location>
</feature>
<comment type="caution">
    <text evidence="12">The sequence shown here is derived from an EMBL/GenBank/DDBJ whole genome shotgun (WGS) entry which is preliminary data.</text>
</comment>
<keyword evidence="3 8" id="KW-0963">Cytoplasm</keyword>
<dbReference type="PANTHER" id="PTHR43381">
    <property type="entry name" value="TRANSLATION INITIATION FACTOR IF-2-RELATED"/>
    <property type="match status" value="1"/>
</dbReference>
<dbReference type="InterPro" id="IPR023115">
    <property type="entry name" value="TIF_IF2_dom3"/>
</dbReference>
<dbReference type="InterPro" id="IPR000178">
    <property type="entry name" value="TF_IF2_bacterial-like"/>
</dbReference>
<dbReference type="CDD" id="cd03692">
    <property type="entry name" value="mtIF2_IVc"/>
    <property type="match status" value="1"/>
</dbReference>
<evidence type="ECO:0000256" key="10">
    <source>
        <dbReference type="SAM" id="MobiDB-lite"/>
    </source>
</evidence>
<feature type="region of interest" description="Disordered" evidence="10">
    <location>
        <begin position="113"/>
        <end position="337"/>
    </location>
</feature>
<name>A0ABX2G8Z5_9BURK</name>
<sequence length="1095" mass="114741">MAVTTVAQFAAELKSSVTKLLEQLQHAGVSKGSDRDPLTEADKERLLDYLRRTHGTTGADRKKITLTKKSSSEIKQADASGKARTIQVEVRKKRTFVKREDVVAGGGVASEAVELGDDEQQRLAAEEAARHEAEEARLQQEAAAAAAAAAAEEARRREQAEAEERARREAAERAAAEAAAREAAEREARAAEEAARAAAAKAESQPPAAVEPEVAQVSAAEQAARDAAARRAEAQARAAAEVAALNEANARRRAASSGRGAVAARGAAAAAPAPAPVAAPAPAPAPVVAAPAPAPAPAPVVAAAPTPVPVPPRGVEPSPVRSQVVPPRVAPAQPQSSGVFRRVPTVAAPAAAPAAAGATAAQDERRRKAEAEAQAIRDMMARKNTPRVAKKEEPKPAAPAAGAATITGNQLRKGPGAAGAPAAGAPARPGDKPAGGKKDGDKSVDSKKLSSTWADDAKKRGPGAGPGKGRDGAGASAGRGNNWRLPAGGRGGRRGDRGDGEQRMAPQVEAQVHEVHVPETISVADLAHKMSVKASEVIKQLMKLGQMVTINQQLDQETAMILVEEMGHKAFAAKLDDPDAFLEEENAAASGEALPRPPVVTVMGHVDHGKTSLLDYIRRSRVAAGEAGGITQHIGAYHVETPRGVITFLDTPGHEAFTAMRARGAKATDLVILVVAADDGVMPQTKEAISHAKAAGVPIVVAINKIDKPGHNVERVTQELVAEHVVPEAYGGDSPFCEVSAKTGQGIDELLEQVLLQAEVLELKAPVEALAKGLVIEARLDKGRGPVATVLVQSGTLKRGDAVLAGQSYGRVRAMLDEDGKPITEAGPSIPVEIQGLSEVPAAGDEFMVLADERRAREIATFRQGKYREVTLNKRQAANLENMFESMGQTAAQMLPLIIKADVQGSQEALAASLLKLSTDEVKVQIVHAAVGGISESDVNLALASKAVIIGFNTRADAGARKLAEGNGVDLRYYNIIYDAVDEIRAAMSGMLAPEQREEAIGTAEIRTVFVASKIGTVAGSMVTSGLVRRNCKFRLLRDNIVIYTGEVESVRRMKDDVKEVKEGFECGIKLKNVTDIAEGDQLEFFEIKEVARTL</sequence>
<evidence type="ECO:0000259" key="11">
    <source>
        <dbReference type="PROSITE" id="PS51722"/>
    </source>
</evidence>
<evidence type="ECO:0000256" key="1">
    <source>
        <dbReference type="ARBA" id="ARBA00007733"/>
    </source>
</evidence>
<dbReference type="NCBIfam" id="TIGR00231">
    <property type="entry name" value="small_GTP"/>
    <property type="match status" value="1"/>
</dbReference>
<feature type="compositionally biased region" description="Low complexity" evidence="10">
    <location>
        <begin position="349"/>
        <end position="361"/>
    </location>
</feature>
<keyword evidence="5 8" id="KW-0547">Nucleotide-binding</keyword>
<dbReference type="Gene3D" id="2.40.30.10">
    <property type="entry name" value="Translation factors"/>
    <property type="match status" value="2"/>
</dbReference>
<proteinExistence type="inferred from homology"/>
<feature type="binding site" evidence="8">
    <location>
        <begin position="704"/>
        <end position="707"/>
    </location>
    <ligand>
        <name>GTP</name>
        <dbReference type="ChEBI" id="CHEBI:37565"/>
    </ligand>
</feature>
<dbReference type="RefSeq" id="WP_173806674.1">
    <property type="nucleotide sequence ID" value="NZ_JABSNM010000018.1"/>
</dbReference>
<dbReference type="InterPro" id="IPR000795">
    <property type="entry name" value="T_Tr_GTP-bd_dom"/>
</dbReference>
<feature type="compositionally biased region" description="Low complexity" evidence="10">
    <location>
        <begin position="412"/>
        <end position="428"/>
    </location>
</feature>
<gene>
    <name evidence="8" type="primary">infB</name>
    <name evidence="12" type="ORF">HNQ01_003472</name>
</gene>
<comment type="similarity">
    <text evidence="1 8 9">Belongs to the TRAFAC class translation factor GTPase superfamily. Classic translation factor GTPase family. IF-2 subfamily.</text>
</comment>